<name>W0JJE2_9EURY</name>
<dbReference type="Proteomes" id="UP000019024">
    <property type="component" value="Chromosome"/>
</dbReference>
<dbReference type="STRING" id="797299.HALLA_08190"/>
<dbReference type="InterPro" id="IPR001910">
    <property type="entry name" value="Inosine/uridine_hydrolase_dom"/>
</dbReference>
<dbReference type="InterPro" id="IPR036452">
    <property type="entry name" value="Ribo_hydro-like"/>
</dbReference>
<organism evidence="4 5">
    <name type="scientific">Halostagnicola larsenii XH-48</name>
    <dbReference type="NCBI Taxonomy" id="797299"/>
    <lineage>
        <taxon>Archaea</taxon>
        <taxon>Methanobacteriati</taxon>
        <taxon>Methanobacteriota</taxon>
        <taxon>Stenosarchaea group</taxon>
        <taxon>Halobacteria</taxon>
        <taxon>Halobacteriales</taxon>
        <taxon>Natrialbaceae</taxon>
        <taxon>Halostagnicola</taxon>
    </lineage>
</organism>
<dbReference type="KEGG" id="hlr:HALLA_08190"/>
<evidence type="ECO:0000256" key="1">
    <source>
        <dbReference type="ARBA" id="ARBA00022801"/>
    </source>
</evidence>
<accession>W0JJE2</accession>
<proteinExistence type="predicted"/>
<dbReference type="OrthoDB" id="33780at2157"/>
<keyword evidence="1 4" id="KW-0378">Hydrolase</keyword>
<dbReference type="AlphaFoldDB" id="W0JJE2"/>
<evidence type="ECO:0000313" key="5">
    <source>
        <dbReference type="Proteomes" id="UP000019024"/>
    </source>
</evidence>
<evidence type="ECO:0000313" key="4">
    <source>
        <dbReference type="EMBL" id="AHF98845.1"/>
    </source>
</evidence>
<dbReference type="GO" id="GO:0005829">
    <property type="term" value="C:cytosol"/>
    <property type="evidence" value="ECO:0007669"/>
    <property type="project" value="TreeGrafter"/>
</dbReference>
<dbReference type="PATRIC" id="fig|797299.3.peg.680"/>
<dbReference type="HOGENOM" id="CLU_036838_2_2_2"/>
<keyword evidence="2" id="KW-0326">Glycosidase</keyword>
<dbReference type="RefSeq" id="WP_049952043.1">
    <property type="nucleotide sequence ID" value="NZ_CP007055.1"/>
</dbReference>
<evidence type="ECO:0000259" key="3">
    <source>
        <dbReference type="Pfam" id="PF01156"/>
    </source>
</evidence>
<dbReference type="GO" id="GO:0008477">
    <property type="term" value="F:purine nucleosidase activity"/>
    <property type="evidence" value="ECO:0007669"/>
    <property type="project" value="TreeGrafter"/>
</dbReference>
<dbReference type="GO" id="GO:0006152">
    <property type="term" value="P:purine nucleoside catabolic process"/>
    <property type="evidence" value="ECO:0007669"/>
    <property type="project" value="TreeGrafter"/>
</dbReference>
<keyword evidence="5" id="KW-1185">Reference proteome</keyword>
<dbReference type="GeneID" id="25144462"/>
<protein>
    <submittedName>
        <fullName evidence="4">Nucleoside hydrolase</fullName>
    </submittedName>
</protein>
<dbReference type="EMBL" id="CP007055">
    <property type="protein sequence ID" value="AHF98845.1"/>
    <property type="molecule type" value="Genomic_DNA"/>
</dbReference>
<dbReference type="PANTHER" id="PTHR12304:SF4">
    <property type="entry name" value="URIDINE NUCLEOSIDASE"/>
    <property type="match status" value="1"/>
</dbReference>
<dbReference type="InterPro" id="IPR023186">
    <property type="entry name" value="IUNH"/>
</dbReference>
<dbReference type="SUPFAM" id="SSF53590">
    <property type="entry name" value="Nucleoside hydrolase"/>
    <property type="match status" value="1"/>
</dbReference>
<gene>
    <name evidence="4" type="ORF">HALLA_08190</name>
</gene>
<dbReference type="Pfam" id="PF01156">
    <property type="entry name" value="IU_nuc_hydro"/>
    <property type="match status" value="1"/>
</dbReference>
<dbReference type="Gene3D" id="3.90.245.10">
    <property type="entry name" value="Ribonucleoside hydrolase-like"/>
    <property type="match status" value="1"/>
</dbReference>
<dbReference type="eggNOG" id="arCOG04558">
    <property type="taxonomic scope" value="Archaea"/>
</dbReference>
<sequence length="318" mass="34059">MSRPLLIDTDPGCDDALALLLALERDELDVVGLSTVHGNASLADTTRNARSLLECFDRTDIPLSEGAKLPLTAELETAEHIHGPGGIRGELPEPTSATEPLEQHAAQFIVEKAREYEGELTLAAIGPLTNVALALAIEPDLPDLLDELIVMGGAAFAPGNVTPLAEANFRSDPEAAARVVRDAEPTIVGLDVTNGANVPGEWIDALPEETALGRSIVEWFTYYSGAQLEQYEYETTAIHDALAIAGIVDEDVLETETYHMQVGTDSDLDRGALVCDATDVTDGKPNGSVALEADFERYRELLTGSVERTLDTLADRRA</sequence>
<dbReference type="PANTHER" id="PTHR12304">
    <property type="entry name" value="INOSINE-URIDINE PREFERRING NUCLEOSIDE HYDROLASE"/>
    <property type="match status" value="1"/>
</dbReference>
<evidence type="ECO:0000256" key="2">
    <source>
        <dbReference type="ARBA" id="ARBA00023295"/>
    </source>
</evidence>
<feature type="domain" description="Inosine/uridine-preferring nucleoside hydrolase" evidence="3">
    <location>
        <begin position="5"/>
        <end position="299"/>
    </location>
</feature>
<reference evidence="4 5" key="1">
    <citation type="submission" date="2014-01" db="EMBL/GenBank/DDBJ databases">
        <authorList>
            <consortium name="DOE Joint Genome Institute"/>
            <person name="Anderson I."/>
            <person name="Huntemann M."/>
            <person name="Han J."/>
            <person name="Chen A."/>
            <person name="Kyrpides N."/>
            <person name="Mavromatis K."/>
            <person name="Markowitz V."/>
            <person name="Palaniappan K."/>
            <person name="Ivanova N."/>
            <person name="Schaumberg A."/>
            <person name="Pati A."/>
            <person name="Liolios K."/>
            <person name="Nordberg H.P."/>
            <person name="Cantor M.N."/>
            <person name="Hua S.X."/>
            <person name="Woyke T."/>
        </authorList>
    </citation>
    <scope>NUCLEOTIDE SEQUENCE [LARGE SCALE GENOMIC DNA]</scope>
    <source>
        <strain evidence="4 5">XH-48</strain>
    </source>
</reference>